<dbReference type="PANTHER" id="PTHR13355">
    <property type="entry name" value="GLUCOSAMINE 6-PHOSPHATE N-ACETYLTRANSFERASE"/>
    <property type="match status" value="1"/>
</dbReference>
<accession>A0A2N4URS0</accession>
<feature type="domain" description="N-acetyltransferase" evidence="1">
    <location>
        <begin position="4"/>
        <end position="140"/>
    </location>
</feature>
<keyword evidence="3" id="KW-1185">Reference proteome</keyword>
<dbReference type="RefSeq" id="WP_101769051.1">
    <property type="nucleotide sequence ID" value="NZ_BPPU01000001.1"/>
</dbReference>
<dbReference type="EMBL" id="NPIB01000013">
    <property type="protein sequence ID" value="PLC57707.1"/>
    <property type="molecule type" value="Genomic_DNA"/>
</dbReference>
<dbReference type="AlphaFoldDB" id="A0A2N4URS0"/>
<dbReference type="InterPro" id="IPR000182">
    <property type="entry name" value="GNAT_dom"/>
</dbReference>
<name>A0A2N4URS0_9GAMM</name>
<dbReference type="InterPro" id="IPR016181">
    <property type="entry name" value="Acyl_CoA_acyltransferase"/>
</dbReference>
<evidence type="ECO:0000313" key="3">
    <source>
        <dbReference type="Proteomes" id="UP000234420"/>
    </source>
</evidence>
<dbReference type="CDD" id="cd04301">
    <property type="entry name" value="NAT_SF"/>
    <property type="match status" value="1"/>
</dbReference>
<dbReference type="PANTHER" id="PTHR13355:SF11">
    <property type="entry name" value="GLUCOSAMINE 6-PHOSPHATE N-ACETYLTRANSFERASE"/>
    <property type="match status" value="1"/>
</dbReference>
<dbReference type="Pfam" id="PF13673">
    <property type="entry name" value="Acetyltransf_10"/>
    <property type="match status" value="1"/>
</dbReference>
<evidence type="ECO:0000313" key="2">
    <source>
        <dbReference type="EMBL" id="PLC57707.1"/>
    </source>
</evidence>
<dbReference type="SUPFAM" id="SSF55729">
    <property type="entry name" value="Acyl-CoA N-acyltransferases (Nat)"/>
    <property type="match status" value="1"/>
</dbReference>
<proteinExistence type="predicted"/>
<reference evidence="2 3" key="1">
    <citation type="journal article" date="2018" name="Syst. Appl. Microbiol.">
        <title>Photobacterium carnosum sp. nov., isolated from spoiled modified atmosphere packaged poultry meat.</title>
        <authorList>
            <person name="Hilgarth M."/>
            <person name="Fuertes S."/>
            <person name="Ehrmann M."/>
            <person name="Vogel R.F."/>
        </authorList>
    </citation>
    <scope>NUCLEOTIDE SEQUENCE [LARGE SCALE GENOMIC DNA]</scope>
    <source>
        <strain evidence="2 3">TMW 2.2021</strain>
    </source>
</reference>
<dbReference type="GO" id="GO:0004343">
    <property type="term" value="F:glucosamine 6-phosphate N-acetyltransferase activity"/>
    <property type="evidence" value="ECO:0007669"/>
    <property type="project" value="TreeGrafter"/>
</dbReference>
<gene>
    <name evidence="2" type="ORF">CIK00_11740</name>
</gene>
<evidence type="ECO:0000259" key="1">
    <source>
        <dbReference type="PROSITE" id="PS51186"/>
    </source>
</evidence>
<protein>
    <submittedName>
        <fullName evidence="2">GNAT family N-acetyltransferase</fullName>
    </submittedName>
</protein>
<keyword evidence="2" id="KW-0808">Transferase</keyword>
<dbReference type="InterPro" id="IPR039143">
    <property type="entry name" value="GNPNAT1-like"/>
</dbReference>
<comment type="caution">
    <text evidence="2">The sequence shown here is derived from an EMBL/GenBank/DDBJ whole genome shotgun (WGS) entry which is preliminary data.</text>
</comment>
<dbReference type="Gene3D" id="3.40.630.30">
    <property type="match status" value="1"/>
</dbReference>
<dbReference type="Proteomes" id="UP000234420">
    <property type="component" value="Unassembled WGS sequence"/>
</dbReference>
<sequence length="142" mass="15807">MVDVNIVAFDEANKESIRLVREQVFIQEQHIDPEIEFDGLDTQAVHVLVVDGEQPLGTGRILANGHIGRIAIMQAARGQGLGVKVVRALVEYAKQQGYPKVDLGAQTHAVDFYRKLGFTLYGDEFMEANIPHQAMVMLLEHP</sequence>
<dbReference type="PROSITE" id="PS51186">
    <property type="entry name" value="GNAT"/>
    <property type="match status" value="1"/>
</dbReference>
<organism evidence="2 3">
    <name type="scientific">Photobacterium carnosum</name>
    <dbReference type="NCBI Taxonomy" id="2023717"/>
    <lineage>
        <taxon>Bacteria</taxon>
        <taxon>Pseudomonadati</taxon>
        <taxon>Pseudomonadota</taxon>
        <taxon>Gammaproteobacteria</taxon>
        <taxon>Vibrionales</taxon>
        <taxon>Vibrionaceae</taxon>
        <taxon>Photobacterium</taxon>
    </lineage>
</organism>